<dbReference type="InterPro" id="IPR036249">
    <property type="entry name" value="Thioredoxin-like_sf"/>
</dbReference>
<dbReference type="RefSeq" id="WP_176788116.1">
    <property type="nucleotide sequence ID" value="NZ_JABXWR010000001.1"/>
</dbReference>
<proteinExistence type="predicted"/>
<dbReference type="PANTHER" id="PTHR45663">
    <property type="entry name" value="GEO12009P1"/>
    <property type="match status" value="1"/>
</dbReference>
<dbReference type="PROSITE" id="PS00194">
    <property type="entry name" value="THIOREDOXIN_1"/>
    <property type="match status" value="1"/>
</dbReference>
<dbReference type="OrthoDB" id="35385at2157"/>
<evidence type="ECO:0000313" key="6">
    <source>
        <dbReference type="Proteomes" id="UP000570823"/>
    </source>
</evidence>
<protein>
    <submittedName>
        <fullName evidence="5">Thiol reductase thioredoxin</fullName>
    </submittedName>
</protein>
<dbReference type="Pfam" id="PF00085">
    <property type="entry name" value="Thioredoxin"/>
    <property type="match status" value="1"/>
</dbReference>
<dbReference type="GO" id="GO:0005737">
    <property type="term" value="C:cytoplasm"/>
    <property type="evidence" value="ECO:0007669"/>
    <property type="project" value="TreeGrafter"/>
</dbReference>
<dbReference type="Gene3D" id="3.40.30.10">
    <property type="entry name" value="Glutaredoxin"/>
    <property type="match status" value="1"/>
</dbReference>
<dbReference type="Proteomes" id="UP000570823">
    <property type="component" value="Unassembled WGS sequence"/>
</dbReference>
<dbReference type="GO" id="GO:0015035">
    <property type="term" value="F:protein-disulfide reductase activity"/>
    <property type="evidence" value="ECO:0007669"/>
    <property type="project" value="TreeGrafter"/>
</dbReference>
<keyword evidence="2" id="KW-0249">Electron transport</keyword>
<dbReference type="EMBL" id="JABXWR010000001">
    <property type="protein sequence ID" value="NVO66418.1"/>
    <property type="molecule type" value="Genomic_DNA"/>
</dbReference>
<dbReference type="CDD" id="cd02947">
    <property type="entry name" value="TRX_family"/>
    <property type="match status" value="1"/>
</dbReference>
<keyword evidence="1" id="KW-0813">Transport</keyword>
<dbReference type="SUPFAM" id="SSF52833">
    <property type="entry name" value="Thioredoxin-like"/>
    <property type="match status" value="1"/>
</dbReference>
<evidence type="ECO:0000313" key="5">
    <source>
        <dbReference type="EMBL" id="NVO66418.1"/>
    </source>
</evidence>
<comment type="caution">
    <text evidence="5">The sequence shown here is derived from an EMBL/GenBank/DDBJ whole genome shotgun (WGS) entry which is preliminary data.</text>
</comment>
<keyword evidence="6" id="KW-1185">Reference proteome</keyword>
<gene>
    <name evidence="5" type="ORF">HWN36_03605</name>
</gene>
<evidence type="ECO:0000259" key="4">
    <source>
        <dbReference type="PROSITE" id="PS51352"/>
    </source>
</evidence>
<name>A0A7K4HNJ9_9EURY</name>
<organism evidence="5 6">
    <name type="scientific">Methanofollis tationis</name>
    <dbReference type="NCBI Taxonomy" id="81417"/>
    <lineage>
        <taxon>Archaea</taxon>
        <taxon>Methanobacteriati</taxon>
        <taxon>Methanobacteriota</taxon>
        <taxon>Stenosarchaea group</taxon>
        <taxon>Methanomicrobia</taxon>
        <taxon>Methanomicrobiales</taxon>
        <taxon>Methanomicrobiaceae</taxon>
        <taxon>Methanofollis</taxon>
    </lineage>
</organism>
<dbReference type="InterPro" id="IPR017937">
    <property type="entry name" value="Thioredoxin_CS"/>
</dbReference>
<sequence length="93" mass="10461">MGRPVLIDFFSAWCEPCTRQTAIVDELAARIGDAVEFRKIDVGERRDLIAKYQLVTVPTIVIEKDGQVVKRFERLTDAGTLETILTSLIDDHA</sequence>
<feature type="domain" description="Thioredoxin" evidence="4">
    <location>
        <begin position="1"/>
        <end position="93"/>
    </location>
</feature>
<accession>A0A7K4HNJ9</accession>
<reference evidence="5 6" key="1">
    <citation type="submission" date="2020-06" db="EMBL/GenBank/DDBJ databases">
        <title>Methanofollis fontis sp. nov., a methanogen isolated from marine sediments near a cold seep at Four-Way Closure Ridge offshore southwestern Taiwan.</title>
        <authorList>
            <person name="Chen S.-C."/>
            <person name="Teng N.-H."/>
            <person name="Lin Y.-S."/>
            <person name="Lai M.-C."/>
            <person name="Chen H.-H."/>
            <person name="Wang C.-C."/>
        </authorList>
    </citation>
    <scope>NUCLEOTIDE SEQUENCE [LARGE SCALE GENOMIC DNA]</scope>
    <source>
        <strain evidence="5 6">DSM 2702</strain>
    </source>
</reference>
<dbReference type="AlphaFoldDB" id="A0A7K4HNJ9"/>
<dbReference type="PROSITE" id="PS51352">
    <property type="entry name" value="THIOREDOXIN_2"/>
    <property type="match status" value="1"/>
</dbReference>
<dbReference type="InterPro" id="IPR013766">
    <property type="entry name" value="Thioredoxin_domain"/>
</dbReference>
<evidence type="ECO:0000256" key="3">
    <source>
        <dbReference type="ARBA" id="ARBA00023157"/>
    </source>
</evidence>
<keyword evidence="3" id="KW-1015">Disulfide bond</keyword>
<evidence type="ECO:0000256" key="2">
    <source>
        <dbReference type="ARBA" id="ARBA00022982"/>
    </source>
</evidence>
<evidence type="ECO:0000256" key="1">
    <source>
        <dbReference type="ARBA" id="ARBA00022448"/>
    </source>
</evidence>
<dbReference type="PANTHER" id="PTHR45663:SF11">
    <property type="entry name" value="GEO12009P1"/>
    <property type="match status" value="1"/>
</dbReference>